<dbReference type="GO" id="GO:0003729">
    <property type="term" value="F:mRNA binding"/>
    <property type="evidence" value="ECO:0007669"/>
    <property type="project" value="InterPro"/>
</dbReference>
<evidence type="ECO:0000256" key="7">
    <source>
        <dbReference type="ARBA" id="ARBA00023016"/>
    </source>
</evidence>
<keyword evidence="2" id="KW-1277">Toxin-antitoxin system</keyword>
<dbReference type="Proteomes" id="UP000195442">
    <property type="component" value="Unassembled WGS sequence"/>
</dbReference>
<evidence type="ECO:0000256" key="1">
    <source>
        <dbReference type="ARBA" id="ARBA00006620"/>
    </source>
</evidence>
<organism evidence="8 9">
    <name type="scientific">Crenothrix polyspora</name>
    <dbReference type="NCBI Taxonomy" id="360316"/>
    <lineage>
        <taxon>Bacteria</taxon>
        <taxon>Pseudomonadati</taxon>
        <taxon>Pseudomonadota</taxon>
        <taxon>Gammaproteobacteria</taxon>
        <taxon>Methylococcales</taxon>
        <taxon>Crenotrichaceae</taxon>
        <taxon>Crenothrix</taxon>
    </lineage>
</organism>
<keyword evidence="3" id="KW-0540">Nuclease</keyword>
<sequence>MPRDKRKVEEALSKKGFVRREGDHHRFIYFTQSGLKTHILTKTSHTPKMKEIGDGLLGQMAKQCCLTKTDFLRLLDCPLTREQYEILLKNQGEI</sequence>
<evidence type="ECO:0000256" key="6">
    <source>
        <dbReference type="ARBA" id="ARBA00022884"/>
    </source>
</evidence>
<keyword evidence="9" id="KW-1185">Reference proteome</keyword>
<evidence type="ECO:0008006" key="10">
    <source>
        <dbReference type="Google" id="ProtNLM"/>
    </source>
</evidence>
<dbReference type="RefSeq" id="WP_087147677.1">
    <property type="nucleotide sequence ID" value="NZ_FUKJ01000311.1"/>
</dbReference>
<name>A0A1R4HE44_9GAMM</name>
<keyword evidence="4" id="KW-0255">Endonuclease</keyword>
<evidence type="ECO:0000256" key="5">
    <source>
        <dbReference type="ARBA" id="ARBA00022801"/>
    </source>
</evidence>
<protein>
    <recommendedName>
        <fullName evidence="10">YcfA family protein</fullName>
    </recommendedName>
</protein>
<dbReference type="GO" id="GO:0016787">
    <property type="term" value="F:hydrolase activity"/>
    <property type="evidence" value="ECO:0007669"/>
    <property type="project" value="UniProtKB-KW"/>
</dbReference>
<accession>A0A1R4HE44</accession>
<comment type="similarity">
    <text evidence="1">Belongs to the HicA mRNA interferase family.</text>
</comment>
<keyword evidence="6" id="KW-0694">RNA-binding</keyword>
<dbReference type="InterPro" id="IPR012933">
    <property type="entry name" value="HicA_mRNA_interferase"/>
</dbReference>
<keyword evidence="7" id="KW-0346">Stress response</keyword>
<dbReference type="Pfam" id="PF07927">
    <property type="entry name" value="HicA_toxin"/>
    <property type="match status" value="1"/>
</dbReference>
<dbReference type="AlphaFoldDB" id="A0A1R4HE44"/>
<dbReference type="GO" id="GO:0004519">
    <property type="term" value="F:endonuclease activity"/>
    <property type="evidence" value="ECO:0007669"/>
    <property type="project" value="UniProtKB-KW"/>
</dbReference>
<keyword evidence="5" id="KW-0378">Hydrolase</keyword>
<dbReference type="OrthoDB" id="671511at2"/>
<evidence type="ECO:0000313" key="9">
    <source>
        <dbReference type="Proteomes" id="UP000195442"/>
    </source>
</evidence>
<dbReference type="EMBL" id="FUKJ01000311">
    <property type="protein sequence ID" value="SJM94160.1"/>
    <property type="molecule type" value="Genomic_DNA"/>
</dbReference>
<proteinExistence type="inferred from homology"/>
<dbReference type="InterPro" id="IPR038570">
    <property type="entry name" value="HicA_sf"/>
</dbReference>
<reference evidence="9" key="1">
    <citation type="submission" date="2017-02" db="EMBL/GenBank/DDBJ databases">
        <authorList>
            <person name="Daims H."/>
        </authorList>
    </citation>
    <scope>NUCLEOTIDE SEQUENCE [LARGE SCALE GENOMIC DNA]</scope>
</reference>
<evidence type="ECO:0000256" key="4">
    <source>
        <dbReference type="ARBA" id="ARBA00022759"/>
    </source>
</evidence>
<evidence type="ECO:0000313" key="8">
    <source>
        <dbReference type="EMBL" id="SJM94160.1"/>
    </source>
</evidence>
<evidence type="ECO:0000256" key="2">
    <source>
        <dbReference type="ARBA" id="ARBA00022649"/>
    </source>
</evidence>
<dbReference type="Gene3D" id="3.30.920.30">
    <property type="entry name" value="Hypothetical protein"/>
    <property type="match status" value="1"/>
</dbReference>
<gene>
    <name evidence="8" type="ORF">CRENPOLYSF2_3790004</name>
</gene>
<evidence type="ECO:0000256" key="3">
    <source>
        <dbReference type="ARBA" id="ARBA00022722"/>
    </source>
</evidence>